<feature type="domain" description="STAS" evidence="7">
    <location>
        <begin position="623"/>
        <end position="748"/>
    </location>
</feature>
<dbReference type="Proteomes" id="UP000095023">
    <property type="component" value="Unassembled WGS sequence"/>
</dbReference>
<dbReference type="InterPro" id="IPR001902">
    <property type="entry name" value="SLC26A/SulP_fam"/>
</dbReference>
<dbReference type="Pfam" id="PF00916">
    <property type="entry name" value="Sulfate_transp"/>
    <property type="match status" value="1"/>
</dbReference>
<organism evidence="8 9">
    <name type="scientific">Tortispora caseinolytica NRRL Y-17796</name>
    <dbReference type="NCBI Taxonomy" id="767744"/>
    <lineage>
        <taxon>Eukaryota</taxon>
        <taxon>Fungi</taxon>
        <taxon>Dikarya</taxon>
        <taxon>Ascomycota</taxon>
        <taxon>Saccharomycotina</taxon>
        <taxon>Trigonopsidomycetes</taxon>
        <taxon>Trigonopsidales</taxon>
        <taxon>Trigonopsidaceae</taxon>
        <taxon>Tortispora</taxon>
    </lineage>
</organism>
<reference evidence="9" key="1">
    <citation type="submission" date="2016-02" db="EMBL/GenBank/DDBJ databases">
        <title>Comparative genomics of biotechnologically important yeasts.</title>
        <authorList>
            <consortium name="DOE Joint Genome Institute"/>
            <person name="Riley R."/>
            <person name="Haridas S."/>
            <person name="Wolfe K.H."/>
            <person name="Lopes M.R."/>
            <person name="Hittinger C.T."/>
            <person name="Goker M."/>
            <person name="Salamov A."/>
            <person name="Wisecaver J."/>
            <person name="Long T.M."/>
            <person name="Aerts A.L."/>
            <person name="Barry K."/>
            <person name="Choi C."/>
            <person name="Clum A."/>
            <person name="Coughlan A.Y."/>
            <person name="Deshpande S."/>
            <person name="Douglass A.P."/>
            <person name="Hanson S.J."/>
            <person name="Klenk H.-P."/>
            <person name="Labutti K."/>
            <person name="Lapidus A."/>
            <person name="Lindquist E."/>
            <person name="Lipzen A."/>
            <person name="Meier-Kolthoff J.P."/>
            <person name="Ohm R.A."/>
            <person name="Otillar R.P."/>
            <person name="Pangilinan J."/>
            <person name="Peng Y."/>
            <person name="Rokas A."/>
            <person name="Rosa C.A."/>
            <person name="Scheuner C."/>
            <person name="Sibirny A.A."/>
            <person name="Slot J.C."/>
            <person name="Stielow J.B."/>
            <person name="Sun H."/>
            <person name="Kurtzman C.P."/>
            <person name="Blackwell M."/>
            <person name="Jeffries T.W."/>
            <person name="Grigoriev I.V."/>
        </authorList>
    </citation>
    <scope>NUCLEOTIDE SEQUENCE [LARGE SCALE GENOMIC DNA]</scope>
    <source>
        <strain evidence="9">NRRL Y-17796</strain>
    </source>
</reference>
<dbReference type="PROSITE" id="PS50801">
    <property type="entry name" value="STAS"/>
    <property type="match status" value="1"/>
</dbReference>
<evidence type="ECO:0000256" key="3">
    <source>
        <dbReference type="ARBA" id="ARBA00022989"/>
    </source>
</evidence>
<feature type="transmembrane region" description="Helical" evidence="6">
    <location>
        <begin position="429"/>
        <end position="452"/>
    </location>
</feature>
<feature type="transmembrane region" description="Helical" evidence="6">
    <location>
        <begin position="486"/>
        <end position="518"/>
    </location>
</feature>
<evidence type="ECO:0000313" key="9">
    <source>
        <dbReference type="Proteomes" id="UP000095023"/>
    </source>
</evidence>
<evidence type="ECO:0000313" key="8">
    <source>
        <dbReference type="EMBL" id="ODV89457.1"/>
    </source>
</evidence>
<dbReference type="AlphaFoldDB" id="A0A1E4TCK6"/>
<feature type="region of interest" description="Disordered" evidence="5">
    <location>
        <begin position="548"/>
        <end position="569"/>
    </location>
</feature>
<dbReference type="EMBL" id="KV453843">
    <property type="protein sequence ID" value="ODV89457.1"/>
    <property type="molecule type" value="Genomic_DNA"/>
</dbReference>
<protein>
    <recommendedName>
        <fullName evidence="7">STAS domain-containing protein</fullName>
    </recommendedName>
</protein>
<gene>
    <name evidence="8" type="ORF">CANCADRAFT_28961</name>
</gene>
<keyword evidence="4 6" id="KW-0472">Membrane</keyword>
<sequence length="790" mass="88060">MTVKQKLQAKWDATRQAFRWDRDQYIADPTNAVDFNTLYGKETEYRDFVAPVVGTDDYVYEHFNHPLRRIGNYFSLLFPIFQWIYRYNTQWLIGDLIAGISVGCVVVPQAMSYAQLALLPAEYGLYSSFVGVMIYCFFATSKDVTIGPVAVMSLQVSRVITRVQNEYPGEFTGPQIATALALLCGAITAGIGLIRIGFIVEFISLPAVAGFMSGSAFTILTGQVPELFGINKLFDTRRSAYLVVIDTLKNLGHSNLNAAWGLVSLFALYLLKYIASYGERHSKKYGRAFFYLSVMRIAIVIVFATLFAYLTCRNEYWHSNDTGTSPKYPLSLIMKVPYGLQEVGVPNFSRKLIDAILPDLPVSTIILLLEHIAIAKSFGRLNNYKIVPDQELIAIGVTNLIGVFFNAYPATGSFSRSALKSKCGVRTPLAGIFTGLVVLLGLYALTTVFYWIPKAALSAVIIHAVADLIAPPQQLLHFYRVSPMDAVIFLVCVFLTVFTTIEIGIYFAIACSVAVLLFRVAKPSGDFLGIVKLTEVRYAPRNSAEEIVEKSSDYSERPDSVSSDTTAASEDNVIQTVEGKQDYGSTWDDQKENQAYIVQERTTYVPLSHRMLNPDINVEDPPEGILIYRLNEGLTYPNASRHNDVIMDEVRKKFRPGTKTLYKTLGDRPWNDHGPRKIAPIDETQDNRPLLRALILDFSGVATVDSTGVQTLIDTQNQLDRYSGTEIEIHFAGIVSPWIRRSLIAAGFGRGVPRHITQMIGTNYDIESAQFVGPVVSSDTPFFHIEIPIF</sequence>
<proteinExistence type="predicted"/>
<dbReference type="Pfam" id="PF01740">
    <property type="entry name" value="STAS"/>
    <property type="match status" value="1"/>
</dbReference>
<dbReference type="NCBIfam" id="TIGR00815">
    <property type="entry name" value="sulP"/>
    <property type="match status" value="1"/>
</dbReference>
<dbReference type="SUPFAM" id="SSF52091">
    <property type="entry name" value="SpoIIaa-like"/>
    <property type="match status" value="1"/>
</dbReference>
<dbReference type="GO" id="GO:0016020">
    <property type="term" value="C:membrane"/>
    <property type="evidence" value="ECO:0007669"/>
    <property type="project" value="UniProtKB-SubCell"/>
</dbReference>
<dbReference type="OrthoDB" id="288203at2759"/>
<dbReference type="InterPro" id="IPR011547">
    <property type="entry name" value="SLC26A/SulP_dom"/>
</dbReference>
<feature type="transmembrane region" description="Helical" evidence="6">
    <location>
        <begin position="91"/>
        <end position="111"/>
    </location>
</feature>
<feature type="transmembrane region" description="Helical" evidence="6">
    <location>
        <begin position="258"/>
        <end position="276"/>
    </location>
</feature>
<feature type="transmembrane region" description="Helical" evidence="6">
    <location>
        <begin position="392"/>
        <end position="408"/>
    </location>
</feature>
<dbReference type="InterPro" id="IPR002645">
    <property type="entry name" value="STAS_dom"/>
</dbReference>
<feature type="transmembrane region" description="Helical" evidence="6">
    <location>
        <begin position="123"/>
        <end position="140"/>
    </location>
</feature>
<feature type="compositionally biased region" description="Basic and acidic residues" evidence="5">
    <location>
        <begin position="548"/>
        <end position="559"/>
    </location>
</feature>
<comment type="subcellular location">
    <subcellularLocation>
        <location evidence="1">Membrane</location>
        <topology evidence="1">Multi-pass membrane protein</topology>
    </subcellularLocation>
</comment>
<evidence type="ECO:0000256" key="1">
    <source>
        <dbReference type="ARBA" id="ARBA00004141"/>
    </source>
</evidence>
<feature type="transmembrane region" description="Helical" evidence="6">
    <location>
        <begin position="288"/>
        <end position="310"/>
    </location>
</feature>
<keyword evidence="3 6" id="KW-1133">Transmembrane helix</keyword>
<accession>A0A1E4TCK6</accession>
<feature type="transmembrane region" description="Helical" evidence="6">
    <location>
        <begin position="205"/>
        <end position="224"/>
    </location>
</feature>
<evidence type="ECO:0000256" key="6">
    <source>
        <dbReference type="SAM" id="Phobius"/>
    </source>
</evidence>
<keyword evidence="2 6" id="KW-0812">Transmembrane</keyword>
<dbReference type="Gene3D" id="3.30.750.24">
    <property type="entry name" value="STAS domain"/>
    <property type="match status" value="1"/>
</dbReference>
<keyword evidence="9" id="KW-1185">Reference proteome</keyword>
<dbReference type="GO" id="GO:0055085">
    <property type="term" value="P:transmembrane transport"/>
    <property type="evidence" value="ECO:0007669"/>
    <property type="project" value="InterPro"/>
</dbReference>
<evidence type="ECO:0000256" key="5">
    <source>
        <dbReference type="SAM" id="MobiDB-lite"/>
    </source>
</evidence>
<evidence type="ECO:0000256" key="2">
    <source>
        <dbReference type="ARBA" id="ARBA00022692"/>
    </source>
</evidence>
<dbReference type="InterPro" id="IPR036513">
    <property type="entry name" value="STAS_dom_sf"/>
</dbReference>
<dbReference type="PANTHER" id="PTHR11814">
    <property type="entry name" value="SULFATE TRANSPORTER"/>
    <property type="match status" value="1"/>
</dbReference>
<evidence type="ECO:0000256" key="4">
    <source>
        <dbReference type="ARBA" id="ARBA00023136"/>
    </source>
</evidence>
<feature type="compositionally biased region" description="Polar residues" evidence="5">
    <location>
        <begin position="560"/>
        <end position="569"/>
    </location>
</feature>
<name>A0A1E4TCK6_9ASCO</name>
<evidence type="ECO:0000259" key="7">
    <source>
        <dbReference type="PROSITE" id="PS50801"/>
    </source>
</evidence>
<feature type="transmembrane region" description="Helical" evidence="6">
    <location>
        <begin position="176"/>
        <end position="198"/>
    </location>
</feature>
<dbReference type="CDD" id="cd07042">
    <property type="entry name" value="STAS_SulP_like_sulfate_transporter"/>
    <property type="match status" value="1"/>
</dbReference>